<feature type="coiled-coil region" evidence="1">
    <location>
        <begin position="7"/>
        <end position="34"/>
    </location>
</feature>
<dbReference type="OrthoDB" id="1724165at2759"/>
<feature type="domain" description="RNase H type-1" evidence="2">
    <location>
        <begin position="1243"/>
        <end position="1324"/>
    </location>
</feature>
<keyword evidence="1" id="KW-0175">Coiled coil</keyword>
<dbReference type="InterPro" id="IPR036397">
    <property type="entry name" value="RNaseH_sf"/>
</dbReference>
<evidence type="ECO:0000313" key="4">
    <source>
        <dbReference type="EMBL" id="KAA3467285.1"/>
    </source>
</evidence>
<dbReference type="GO" id="GO:0003676">
    <property type="term" value="F:nucleic acid binding"/>
    <property type="evidence" value="ECO:0007669"/>
    <property type="project" value="InterPro"/>
</dbReference>
<evidence type="ECO:0000256" key="1">
    <source>
        <dbReference type="SAM" id="Coils"/>
    </source>
</evidence>
<dbReference type="CDD" id="cd01647">
    <property type="entry name" value="RT_LTR"/>
    <property type="match status" value="1"/>
</dbReference>
<dbReference type="PANTHER" id="PTHR32108:SF5">
    <property type="entry name" value="DYNACTIN SUBUNIT 1-LIKE"/>
    <property type="match status" value="1"/>
</dbReference>
<dbReference type="InterPro" id="IPR043128">
    <property type="entry name" value="Rev_trsase/Diguanyl_cyclase"/>
</dbReference>
<proteinExistence type="predicted"/>
<dbReference type="Proteomes" id="UP000325315">
    <property type="component" value="Unassembled WGS sequence"/>
</dbReference>
<feature type="domain" description="Reverse transcriptase/retrotransposon-derived protein RNase H-like" evidence="3">
    <location>
        <begin position="1166"/>
        <end position="1226"/>
    </location>
</feature>
<dbReference type="PANTHER" id="PTHR32108">
    <property type="entry name" value="DNA-DIRECTED RNA POLYMERASE SUBUNIT ALPHA"/>
    <property type="match status" value="1"/>
</dbReference>
<dbReference type="SUPFAM" id="SSF56672">
    <property type="entry name" value="DNA/RNA polymerases"/>
    <property type="match status" value="1"/>
</dbReference>
<accession>A0A5B6VDK2</accession>
<evidence type="ECO:0000259" key="3">
    <source>
        <dbReference type="Pfam" id="PF17919"/>
    </source>
</evidence>
<evidence type="ECO:0000313" key="5">
    <source>
        <dbReference type="Proteomes" id="UP000325315"/>
    </source>
</evidence>
<name>A0A5B6VDK2_9ROSI</name>
<comment type="caution">
    <text evidence="4">The sequence shown here is derived from an EMBL/GenBank/DDBJ whole genome shotgun (WGS) entry which is preliminary data.</text>
</comment>
<protein>
    <submittedName>
        <fullName evidence="4">Uncharacterized protein</fullName>
    </submittedName>
</protein>
<dbReference type="Pfam" id="PF17919">
    <property type="entry name" value="RT_RNaseH_2"/>
    <property type="match status" value="1"/>
</dbReference>
<feature type="coiled-coil region" evidence="1">
    <location>
        <begin position="65"/>
        <end position="92"/>
    </location>
</feature>
<dbReference type="Gene3D" id="3.10.10.10">
    <property type="entry name" value="HIV Type 1 Reverse Transcriptase, subunit A, domain 1"/>
    <property type="match status" value="1"/>
</dbReference>
<keyword evidence="5" id="KW-1185">Reference proteome</keyword>
<dbReference type="CDD" id="cd09279">
    <property type="entry name" value="RNase_HI_like"/>
    <property type="match status" value="1"/>
</dbReference>
<dbReference type="InterPro" id="IPR041577">
    <property type="entry name" value="RT_RNaseH_2"/>
</dbReference>
<reference evidence="5" key="1">
    <citation type="journal article" date="2019" name="Plant Biotechnol. J.">
        <title>Genome sequencing of the Australian wild diploid species Gossypium australe highlights disease resistance and delayed gland morphogenesis.</title>
        <authorList>
            <person name="Cai Y."/>
            <person name="Cai X."/>
            <person name="Wang Q."/>
            <person name="Wang P."/>
            <person name="Zhang Y."/>
            <person name="Cai C."/>
            <person name="Xu Y."/>
            <person name="Wang K."/>
            <person name="Zhou Z."/>
            <person name="Wang C."/>
            <person name="Geng S."/>
            <person name="Li B."/>
            <person name="Dong Q."/>
            <person name="Hou Y."/>
            <person name="Wang H."/>
            <person name="Ai P."/>
            <person name="Liu Z."/>
            <person name="Yi F."/>
            <person name="Sun M."/>
            <person name="An G."/>
            <person name="Cheng J."/>
            <person name="Zhang Y."/>
            <person name="Shi Q."/>
            <person name="Xie Y."/>
            <person name="Shi X."/>
            <person name="Chang Y."/>
            <person name="Huang F."/>
            <person name="Chen Y."/>
            <person name="Hong S."/>
            <person name="Mi L."/>
            <person name="Sun Q."/>
            <person name="Zhang L."/>
            <person name="Zhou B."/>
            <person name="Peng R."/>
            <person name="Zhang X."/>
            <person name="Liu F."/>
        </authorList>
    </citation>
    <scope>NUCLEOTIDE SEQUENCE [LARGE SCALE GENOMIC DNA]</scope>
    <source>
        <strain evidence="5">cv. PA1801</strain>
    </source>
</reference>
<dbReference type="InterPro" id="IPR043502">
    <property type="entry name" value="DNA/RNA_pol_sf"/>
</dbReference>
<dbReference type="Pfam" id="PF13456">
    <property type="entry name" value="RVT_3"/>
    <property type="match status" value="1"/>
</dbReference>
<dbReference type="GO" id="GO:0004523">
    <property type="term" value="F:RNA-DNA hybrid ribonuclease activity"/>
    <property type="evidence" value="ECO:0007669"/>
    <property type="project" value="InterPro"/>
</dbReference>
<dbReference type="Gene3D" id="3.30.420.10">
    <property type="entry name" value="Ribonuclease H-like superfamily/Ribonuclease H"/>
    <property type="match status" value="1"/>
</dbReference>
<evidence type="ECO:0000259" key="2">
    <source>
        <dbReference type="Pfam" id="PF13456"/>
    </source>
</evidence>
<dbReference type="InterPro" id="IPR002156">
    <property type="entry name" value="RNaseH_domain"/>
</dbReference>
<dbReference type="EMBL" id="SMMG02000007">
    <property type="protein sequence ID" value="KAA3467285.1"/>
    <property type="molecule type" value="Genomic_DNA"/>
</dbReference>
<gene>
    <name evidence="4" type="ORF">EPI10_002310</name>
</gene>
<feature type="coiled-coil region" evidence="1">
    <location>
        <begin position="119"/>
        <end position="153"/>
    </location>
</feature>
<dbReference type="Gene3D" id="3.30.70.270">
    <property type="match status" value="2"/>
</dbReference>
<organism evidence="4 5">
    <name type="scientific">Gossypium australe</name>
    <dbReference type="NCBI Taxonomy" id="47621"/>
    <lineage>
        <taxon>Eukaryota</taxon>
        <taxon>Viridiplantae</taxon>
        <taxon>Streptophyta</taxon>
        <taxon>Embryophyta</taxon>
        <taxon>Tracheophyta</taxon>
        <taxon>Spermatophyta</taxon>
        <taxon>Magnoliopsida</taxon>
        <taxon>eudicotyledons</taxon>
        <taxon>Gunneridae</taxon>
        <taxon>Pentapetalae</taxon>
        <taxon>rosids</taxon>
        <taxon>malvids</taxon>
        <taxon>Malvales</taxon>
        <taxon>Malvaceae</taxon>
        <taxon>Malvoideae</taxon>
        <taxon>Gossypium</taxon>
    </lineage>
</organism>
<sequence length="1340" mass="153569">MHLSLDVDVQKLKTEKLKKEKRKTEDDRDSLKTKYKKLHLSMKDAGLGRTSEKWQREIPEEKAKADHWEKKFQEMQMQNEALERSLAESQKEKCGLKARMAELGRSLHHHLSRDSAIELTSSLKKIEEMKGKIEELESALHNCELRIELLEVREGRWEEELHHSHDQVRNRDYLMGEAIIQIREVADHLQTLAVQADTLSMNLVPDLVLPHKFKMPEFEKYNGTSCPQAHITMFCRRLTGYVNNDQLLIHCFQDSLVRAASKWYNQLSRARISSWIDLAQAFMKQYNHIKDMMPDRITLQNMEKKSNESFSTTKSFADIVMAGEMIENAIRGGKIEAGEITKRSALRKKDNEVVERLIKMGIVKFDDTPSAENPLPNHGHKGINAIGENVVRKIILRSLMDNKELEFYEEGSEGGNIYATEGELTKKKVNYPRIIISRPRNTKGGTQVVPKVIIHKPVSFSYKDNKMIPWNYDCNVTIPGGEILASNSKEVQSEGSYTRTGRRYDSRNIRTEPVKSKTLVIERDKGAEALINEPVKGEEVKEFLKFLKHSEYNVVEKLRKQPARISVLALLLSSEVHREALMKVLNDTYVTKDISVNKLDRLVSNISADNFIYFSDDEIPPRGMGLTKALHITTRCKGYTPPSVLIDNGSALNVLPLSTLKRLRIDRVVPSSLHQKLNLVIEGRLVTINAEEDIIATVTNDASYLEANEEAIECSFRSLEFVNATFILEGNEVLVPKISKTTRMGMQMMMGKRALPGKGLGRHFQGEIQVPMLKEKRDHFGLGFRPDARQKKREIEKKQERRRARLNGEEVKWESMTFPHISQTFVSGGIIHPERGLLENENLHINAIHEEETGQRKLLGICPYEPGSILNNWTTGELPVVFRDYTESLDINDMSNDTRDSEVHFEQDMCLEEFQDFEGDRDCDLSLDLLRMVKQEEKQILPHEEVVENIVLKEGKVVKIGTCIPEETKRDLVELLWEFKDVFAWSYQDMPGLSTDIVVHRLPIRVECKPVQQKLRRMRPDVVLKIKEEVKKQFDAGFLQMVKYSERVANIVPIPKKDGKVWMCVDYRDLNKASPKDNFPLPHIDTLVDNTVGYSLVVDDMIAKSRTEKEHIEVLKKLFLRLRKFQLKLNPAKRTFGAWSGKLLGFIVSERGIEVDSNKKHNQGVWDDECQKAFDKVKQYLSNAPVLSPPNPDRPLILYLSVFNNSMGCVLGQHDESGRKEKAIYYLKLMYVATTEECPWKLNFDGASNAVGNGIGAILVSLSGDHHPFTCKLDFDCTNNMTEYEACIMGIRAAVERKIRVLEVYGDSALVIYQLKGEWETRDPKLIDYRKIVLGLIVTS</sequence>